<organism evidence="1 2">
    <name type="scientific">Nostoc punctiforme (strain ATCC 29133 / PCC 73102)</name>
    <dbReference type="NCBI Taxonomy" id="63737"/>
    <lineage>
        <taxon>Bacteria</taxon>
        <taxon>Bacillati</taxon>
        <taxon>Cyanobacteriota</taxon>
        <taxon>Cyanophyceae</taxon>
        <taxon>Nostocales</taxon>
        <taxon>Nostocaceae</taxon>
        <taxon>Nostoc</taxon>
    </lineage>
</organism>
<sequence>MNDGKAALFAALCQAGINHSPEKIVQIAKLADGKIVFLEQGKAGIRGSGLAHILNKHQEDFAKRGISENEIPDAVMAAVTKGIFRGYQGTIEPRREIYEVIFNGQTQYIAVTVGDNGYIVGANPASLP</sequence>
<dbReference type="EnsemblBacteria" id="ACC83276">
    <property type="protein sequence ID" value="ACC83276"/>
    <property type="gene ID" value="Npun_R4931"/>
</dbReference>
<dbReference type="eggNOG" id="ENOG5032S3J">
    <property type="taxonomic scope" value="Bacteria"/>
</dbReference>
<dbReference type="STRING" id="63737.Npun_R4931"/>
<dbReference type="PhylomeDB" id="B2J0C4"/>
<dbReference type="OrthoDB" id="2664633at2"/>
<evidence type="ECO:0000313" key="1">
    <source>
        <dbReference type="EMBL" id="ACC83276.1"/>
    </source>
</evidence>
<keyword evidence="2" id="KW-1185">Reference proteome</keyword>
<reference evidence="2" key="1">
    <citation type="submission" date="2008-04" db="EMBL/GenBank/DDBJ databases">
        <title>Complete sequence of chromosome of Nostoc punctiforme ATCC 29133.</title>
        <authorList>
            <consortium name="US DOE Joint Genome Institute"/>
            <person name="Copeland A."/>
            <person name="Lucas S."/>
            <person name="Lapidus A."/>
            <person name="Glavina del Rio T."/>
            <person name="Dalin E."/>
            <person name="Tice H."/>
            <person name="Pitluck S."/>
            <person name="Chain P."/>
            <person name="Malfatti S."/>
            <person name="Shin M."/>
            <person name="Vergez L."/>
            <person name="Schmutz J."/>
            <person name="Larimer F."/>
            <person name="Land M."/>
            <person name="Hauser L."/>
            <person name="Kyrpides N."/>
            <person name="Kim E."/>
            <person name="Meeks J.C."/>
            <person name="Elhai J."/>
            <person name="Campbell E.L."/>
            <person name="Thiel T."/>
            <person name="Longmire J."/>
            <person name="Potts M."/>
            <person name="Atlas R."/>
        </authorList>
    </citation>
    <scope>NUCLEOTIDE SEQUENCE [LARGE SCALE GENOMIC DNA]</scope>
    <source>
        <strain evidence="2">ATCC 29133 / PCC 73102</strain>
    </source>
</reference>
<dbReference type="AlphaFoldDB" id="B2J0C4"/>
<dbReference type="EMBL" id="CP001037">
    <property type="protein sequence ID" value="ACC83276.1"/>
    <property type="molecule type" value="Genomic_DNA"/>
</dbReference>
<dbReference type="RefSeq" id="WP_012411232.1">
    <property type="nucleotide sequence ID" value="NC_010628.1"/>
</dbReference>
<accession>B2J0C4</accession>
<proteinExistence type="predicted"/>
<dbReference type="KEGG" id="npu:Npun_R4931"/>
<protein>
    <submittedName>
        <fullName evidence="1">Uncharacterized protein</fullName>
    </submittedName>
</protein>
<reference evidence="1 2" key="2">
    <citation type="journal article" date="2013" name="Plant Physiol.">
        <title>A Nostoc punctiforme Sugar Transporter Necessary to Establish a Cyanobacterium-Plant Symbiosis.</title>
        <authorList>
            <person name="Ekman M."/>
            <person name="Picossi S."/>
            <person name="Campbell E.L."/>
            <person name="Meeks J.C."/>
            <person name="Flores E."/>
        </authorList>
    </citation>
    <scope>NUCLEOTIDE SEQUENCE [LARGE SCALE GENOMIC DNA]</scope>
    <source>
        <strain evidence="2">ATCC 29133 / PCC 73102</strain>
    </source>
</reference>
<gene>
    <name evidence="1" type="ordered locus">Npun_R4931</name>
</gene>
<evidence type="ECO:0000313" key="2">
    <source>
        <dbReference type="Proteomes" id="UP000001191"/>
    </source>
</evidence>
<name>B2J0C4_NOSP7</name>
<dbReference type="Proteomes" id="UP000001191">
    <property type="component" value="Chromosome"/>
</dbReference>
<dbReference type="HOGENOM" id="CLU_109368_1_0_3"/>